<reference evidence="2 3" key="1">
    <citation type="submission" date="2011-01" db="EMBL/GenBank/DDBJ databases">
        <authorList>
            <person name="Weinstock G."/>
            <person name="Sodergren E."/>
            <person name="Clifton S."/>
            <person name="Fulton L."/>
            <person name="Fulton B."/>
            <person name="Courtney L."/>
            <person name="Fronick C."/>
            <person name="Harrison M."/>
            <person name="Strong C."/>
            <person name="Farmer C."/>
            <person name="Delahaunty K."/>
            <person name="Markovic C."/>
            <person name="Hall O."/>
            <person name="Minx P."/>
            <person name="Tomlinson C."/>
            <person name="Mitreva M."/>
            <person name="Hou S."/>
            <person name="Chen J."/>
            <person name="Wollam A."/>
            <person name="Pepin K.H."/>
            <person name="Johnson M."/>
            <person name="Bhonagiri V."/>
            <person name="Zhang X."/>
            <person name="Suruliraj S."/>
            <person name="Warren W."/>
            <person name="Chinwalla A."/>
            <person name="Mardis E.R."/>
            <person name="Wilson R.K."/>
        </authorList>
    </citation>
    <scope>NUCLEOTIDE SEQUENCE [LARGE SCALE GENOMIC DNA]</scope>
    <source>
        <strain evidence="3">DSM 22608 / JCM 16073 / KCTC 15190 / YIT 12066</strain>
    </source>
</reference>
<dbReference type="AlphaFoldDB" id="E8LJL4"/>
<dbReference type="PANTHER" id="PTHR42717:SF1">
    <property type="entry name" value="IMIDAZOLONEPROPIONASE AND RELATED AMIDOHYDROLASES"/>
    <property type="match status" value="1"/>
</dbReference>
<evidence type="ECO:0000313" key="3">
    <source>
        <dbReference type="Proteomes" id="UP000018458"/>
    </source>
</evidence>
<dbReference type="SUPFAM" id="SSF51338">
    <property type="entry name" value="Composite domain of metallo-dependent hydrolases"/>
    <property type="match status" value="1"/>
</dbReference>
<feature type="domain" description="Amidohydrolase-related" evidence="1">
    <location>
        <begin position="53"/>
        <end position="348"/>
    </location>
</feature>
<dbReference type="Proteomes" id="UP000018458">
    <property type="component" value="Unassembled WGS sequence"/>
</dbReference>
<dbReference type="Gene3D" id="3.20.20.140">
    <property type="entry name" value="Metal-dependent hydrolases"/>
    <property type="match status" value="1"/>
</dbReference>
<gene>
    <name evidence="2" type="ORF">HMPREF9444_00893</name>
</gene>
<dbReference type="GO" id="GO:0019213">
    <property type="term" value="F:deacetylase activity"/>
    <property type="evidence" value="ECO:0007669"/>
    <property type="project" value="InterPro"/>
</dbReference>
<dbReference type="HOGENOM" id="CLU_036699_2_0_6"/>
<keyword evidence="2" id="KW-0378">Hydrolase</keyword>
<evidence type="ECO:0000259" key="1">
    <source>
        <dbReference type="Pfam" id="PF01979"/>
    </source>
</evidence>
<dbReference type="SUPFAM" id="SSF51556">
    <property type="entry name" value="Metallo-dependent hydrolases"/>
    <property type="match status" value="1"/>
</dbReference>
<dbReference type="OrthoDB" id="9031471at2"/>
<dbReference type="InterPro" id="IPR020043">
    <property type="entry name" value="Deacetylase_Atu3266-like"/>
</dbReference>
<dbReference type="EMBL" id="AEVO01000042">
    <property type="protein sequence ID" value="EFY07312.1"/>
    <property type="molecule type" value="Genomic_DNA"/>
</dbReference>
<dbReference type="eggNOG" id="COG3964">
    <property type="taxonomic scope" value="Bacteria"/>
</dbReference>
<accession>E8LJL4</accession>
<comment type="caution">
    <text evidence="2">The sequence shown here is derived from an EMBL/GenBank/DDBJ whole genome shotgun (WGS) entry which is preliminary data.</text>
</comment>
<dbReference type="Pfam" id="PF01979">
    <property type="entry name" value="Amidohydro_1"/>
    <property type="match status" value="1"/>
</dbReference>
<protein>
    <submittedName>
        <fullName evidence="2">Amidohydrolase family protein</fullName>
    </submittedName>
</protein>
<dbReference type="GO" id="GO:0016810">
    <property type="term" value="F:hydrolase activity, acting on carbon-nitrogen (but not peptide) bonds"/>
    <property type="evidence" value="ECO:0007669"/>
    <property type="project" value="InterPro"/>
</dbReference>
<dbReference type="InterPro" id="IPR006680">
    <property type="entry name" value="Amidohydro-rel"/>
</dbReference>
<keyword evidence="3" id="KW-1185">Reference proteome</keyword>
<proteinExistence type="predicted"/>
<dbReference type="InterPro" id="IPR011059">
    <property type="entry name" value="Metal-dep_hydrolase_composite"/>
</dbReference>
<name>E8LJL4_SUCHY</name>
<dbReference type="PANTHER" id="PTHR42717">
    <property type="entry name" value="DIHYDROOROTASE-RELATED"/>
    <property type="match status" value="1"/>
</dbReference>
<dbReference type="RefSeq" id="WP_009143102.1">
    <property type="nucleotide sequence ID" value="NZ_GL830979.1"/>
</dbReference>
<organism evidence="2 3">
    <name type="scientific">Succinatimonas hippei (strain DSM 22608 / JCM 16073 / KCTC 15190 / YIT 12066)</name>
    <dbReference type="NCBI Taxonomy" id="762983"/>
    <lineage>
        <taxon>Bacteria</taxon>
        <taxon>Pseudomonadati</taxon>
        <taxon>Pseudomonadota</taxon>
        <taxon>Gammaproteobacteria</taxon>
        <taxon>Aeromonadales</taxon>
        <taxon>Succinivibrionaceae</taxon>
        <taxon>Succinatimonas</taxon>
    </lineage>
</organism>
<dbReference type="InterPro" id="IPR032466">
    <property type="entry name" value="Metal_Hydrolase"/>
</dbReference>
<sequence>MQASLLIKNAEIIFPDEGRVNKGSLAVAEGKIYLVENLPDIQADTVIDASGLFVSPGFIDHHCHVFYGGTGIGFLPDTGSFPLGCTALADAGSVGASNFKAFYNDIVIHSRTKIFTYLNVASAGQVNEHSPEYANPQFFDKSVIKDLFGKYKQIRGLKLRFDKACVKDLGLKALEEAKQLACDFKVPLVVHVANHPDRIADIVSLLDKGDVVCHIYQNLCEGILDEGGKILKEVKAARERGVLFDSADGYRNNSFSIIKKAFAEGFLPDIISTDLTCEKLYTNRGYGLIYTMSKYLAAGMSLENVIKAVTVAPFSCLGIHDLGIIKSGAAADICIFKLDDAGDFVFKDYAGEQIQASKIIRPLVTIAGGDIVFADFEMIVQDRIRK</sequence>
<dbReference type="STRING" id="762983.HMPREF9444_00893"/>
<evidence type="ECO:0000313" key="2">
    <source>
        <dbReference type="EMBL" id="EFY07312.1"/>
    </source>
</evidence>
<dbReference type="Gene3D" id="2.30.40.10">
    <property type="entry name" value="Urease, subunit C, domain 1"/>
    <property type="match status" value="1"/>
</dbReference>